<name>A0A8I6TCW2_CIMLE</name>
<comment type="subcellular location">
    <subcellularLocation>
        <location evidence="1">Nucleus</location>
    </subcellularLocation>
</comment>
<feature type="domain" description="HTH CENPB-type" evidence="4">
    <location>
        <begin position="250"/>
        <end position="318"/>
    </location>
</feature>
<dbReference type="InterPro" id="IPR050863">
    <property type="entry name" value="CenT-Element_Derived"/>
</dbReference>
<keyword evidence="6" id="KW-1185">Reference proteome</keyword>
<dbReference type="AlphaFoldDB" id="A0A8I6TCW2"/>
<organism evidence="5 6">
    <name type="scientific">Cimex lectularius</name>
    <name type="common">Bed bug</name>
    <name type="synonym">Acanthia lectularia</name>
    <dbReference type="NCBI Taxonomy" id="79782"/>
    <lineage>
        <taxon>Eukaryota</taxon>
        <taxon>Metazoa</taxon>
        <taxon>Ecdysozoa</taxon>
        <taxon>Arthropoda</taxon>
        <taxon>Hexapoda</taxon>
        <taxon>Insecta</taxon>
        <taxon>Pterygota</taxon>
        <taxon>Neoptera</taxon>
        <taxon>Paraneoptera</taxon>
        <taxon>Hemiptera</taxon>
        <taxon>Heteroptera</taxon>
        <taxon>Panheteroptera</taxon>
        <taxon>Cimicomorpha</taxon>
        <taxon>Cimicidae</taxon>
        <taxon>Cimex</taxon>
    </lineage>
</organism>
<dbReference type="Pfam" id="PF03184">
    <property type="entry name" value="DDE_1"/>
    <property type="match status" value="1"/>
</dbReference>
<keyword evidence="2" id="KW-0238">DNA-binding</keyword>
<dbReference type="EnsemblMetazoa" id="XM_014384717.2">
    <property type="protein sequence ID" value="XP_014240203.1"/>
    <property type="gene ID" value="LOC106661383"/>
</dbReference>
<evidence type="ECO:0000259" key="4">
    <source>
        <dbReference type="PROSITE" id="PS51253"/>
    </source>
</evidence>
<protein>
    <recommendedName>
        <fullName evidence="4">HTH CENPB-type domain-containing protein</fullName>
    </recommendedName>
</protein>
<proteinExistence type="predicted"/>
<dbReference type="InterPro" id="IPR004875">
    <property type="entry name" value="DDE_SF_endonuclease_dom"/>
</dbReference>
<evidence type="ECO:0000313" key="5">
    <source>
        <dbReference type="EnsemblMetazoa" id="XP_014240203.1"/>
    </source>
</evidence>
<evidence type="ECO:0000256" key="3">
    <source>
        <dbReference type="SAM" id="MobiDB-lite"/>
    </source>
</evidence>
<dbReference type="RefSeq" id="XP_014240203.1">
    <property type="nucleotide sequence ID" value="XM_014384717.2"/>
</dbReference>
<evidence type="ECO:0000313" key="6">
    <source>
        <dbReference type="Proteomes" id="UP000494040"/>
    </source>
</evidence>
<dbReference type="PROSITE" id="PS51253">
    <property type="entry name" value="HTH_CENPB"/>
    <property type="match status" value="1"/>
</dbReference>
<feature type="region of interest" description="Disordered" evidence="3">
    <location>
        <begin position="47"/>
        <end position="75"/>
    </location>
</feature>
<dbReference type="PANTHER" id="PTHR19303">
    <property type="entry name" value="TRANSPOSON"/>
    <property type="match status" value="1"/>
</dbReference>
<evidence type="ECO:0000256" key="1">
    <source>
        <dbReference type="ARBA" id="ARBA00004123"/>
    </source>
</evidence>
<dbReference type="KEGG" id="clec:106661383"/>
<dbReference type="PANTHER" id="PTHR19303:SF73">
    <property type="entry name" value="PROTEIN PDC2"/>
    <property type="match status" value="1"/>
</dbReference>
<reference evidence="5" key="1">
    <citation type="submission" date="2022-01" db="UniProtKB">
        <authorList>
            <consortium name="EnsemblMetazoa"/>
        </authorList>
    </citation>
    <scope>IDENTIFICATION</scope>
</reference>
<dbReference type="OrthoDB" id="5422061at2759"/>
<accession>A0A8I6TCW2</accession>
<dbReference type="InterPro" id="IPR006600">
    <property type="entry name" value="HTH_CenpB_DNA-bd_dom"/>
</dbReference>
<dbReference type="OMA" id="LHTERIC"/>
<dbReference type="GO" id="GO:0003677">
    <property type="term" value="F:DNA binding"/>
    <property type="evidence" value="ECO:0007669"/>
    <property type="project" value="UniProtKB-KW"/>
</dbReference>
<evidence type="ECO:0000256" key="2">
    <source>
        <dbReference type="ARBA" id="ARBA00023125"/>
    </source>
</evidence>
<dbReference type="Proteomes" id="UP000494040">
    <property type="component" value="Unassembled WGS sequence"/>
</dbReference>
<feature type="compositionally biased region" description="Polar residues" evidence="3">
    <location>
        <begin position="47"/>
        <end position="58"/>
    </location>
</feature>
<dbReference type="SUPFAM" id="SSF46689">
    <property type="entry name" value="Homeodomain-like"/>
    <property type="match status" value="1"/>
</dbReference>
<dbReference type="Gene3D" id="1.10.10.60">
    <property type="entry name" value="Homeodomain-like"/>
    <property type="match status" value="1"/>
</dbReference>
<dbReference type="GO" id="GO:0005634">
    <property type="term" value="C:nucleus"/>
    <property type="evidence" value="ECO:0007669"/>
    <property type="project" value="UniProtKB-SubCell"/>
</dbReference>
<dbReference type="InterPro" id="IPR009057">
    <property type="entry name" value="Homeodomain-like_sf"/>
</dbReference>
<dbReference type="GeneID" id="106661383"/>
<dbReference type="Pfam" id="PF03221">
    <property type="entry name" value="HTH_Tnp_Tc5"/>
    <property type="match status" value="1"/>
</dbReference>
<sequence>MQEELLSQVGPSKEEMSDLFEEEFKLTPLENIDLDDSGNVLSDQSCSSFLESSDPTTQDCKKTQGLKSNGDLENRQAGKKWGDRYLPQFKSKVISFALKNSIREAVSVFKVNKGTVADWLRTVPRKEKAKPEENIFHPDVEFLKWLHTERICGHLITKEELGNKIAELFSAICNMRSTKTNLWFFKYATRLQSKTEKGRITYPRKFKKEIALLCNDYSKKKVGMIFKIDRKRITEWIECYVKEEKPEVVKREPKHYLTDEKVDNAIWSWYQQQSTKPNSRQIRETALKMYHAAGHTGMTCSTGWYYRWRKRYSLVTCTLEKTNQDIDLLIWVLGEFERNRTVLHADLLNQAALLNDTGLKPSPSWAVRFSKRFMKILQQFPSPLIELPAILERQCFSFQNMIATVIADRKLPADLIVAIDEIPLNFMTSGSTKSVTLLRKSGFDNSHASLIICCRADGTFLPTTLITKSPIKIEYTEGKTLCFSLVQENGINDKIIMEKWFFSMIPYIPKSSTVICDIYEPHLDLDRLCRHHDSFEVAIIPLGCSPKLQPIAFGIAQKFKDEIEKQWLKWQHECSWKAKGIKVPSSSDMFTWVENAHNALAETEKKFVEDCFFKAGYFPFDGEVKV</sequence>